<dbReference type="GO" id="GO:0016567">
    <property type="term" value="P:protein ubiquitination"/>
    <property type="evidence" value="ECO:0007669"/>
    <property type="project" value="InterPro"/>
</dbReference>
<dbReference type="SUPFAM" id="SSF48403">
    <property type="entry name" value="Ankyrin repeat"/>
    <property type="match status" value="1"/>
</dbReference>
<feature type="region of interest" description="Disordered" evidence="3">
    <location>
        <begin position="793"/>
        <end position="815"/>
    </location>
</feature>
<feature type="repeat" description="ANK" evidence="2">
    <location>
        <begin position="138"/>
        <end position="170"/>
    </location>
</feature>
<dbReference type="Pfam" id="PF12796">
    <property type="entry name" value="Ank_2"/>
    <property type="match status" value="2"/>
</dbReference>
<feature type="compositionally biased region" description="Basic and acidic residues" evidence="3">
    <location>
        <begin position="260"/>
        <end position="269"/>
    </location>
</feature>
<evidence type="ECO:0000256" key="3">
    <source>
        <dbReference type="SAM" id="MobiDB-lite"/>
    </source>
</evidence>
<reference evidence="6 7" key="1">
    <citation type="journal article" date="2024" name="Nat. Commun.">
        <title>Phylogenomics reveals the evolutionary origins of lichenization in chlorophyte algae.</title>
        <authorList>
            <person name="Puginier C."/>
            <person name="Libourel C."/>
            <person name="Otte J."/>
            <person name="Skaloud P."/>
            <person name="Haon M."/>
            <person name="Grisel S."/>
            <person name="Petersen M."/>
            <person name="Berrin J.G."/>
            <person name="Delaux P.M."/>
            <person name="Dal Grande F."/>
            <person name="Keller J."/>
        </authorList>
    </citation>
    <scope>NUCLEOTIDE SEQUENCE [LARGE SCALE GENOMIC DNA]</scope>
    <source>
        <strain evidence="6 7">SAG 2043</strain>
    </source>
</reference>
<dbReference type="SUPFAM" id="SSF56112">
    <property type="entry name" value="Protein kinase-like (PK-like)"/>
    <property type="match status" value="1"/>
</dbReference>
<dbReference type="PANTHER" id="PTHR45647">
    <property type="entry name" value="OS02G0152300 PROTEIN"/>
    <property type="match status" value="1"/>
</dbReference>
<dbReference type="Pfam" id="PF04564">
    <property type="entry name" value="U-box"/>
    <property type="match status" value="1"/>
</dbReference>
<evidence type="ECO:0000259" key="5">
    <source>
        <dbReference type="PROSITE" id="PS51698"/>
    </source>
</evidence>
<dbReference type="InterPro" id="IPR051348">
    <property type="entry name" value="U-box_ubiquitin_ligases"/>
</dbReference>
<dbReference type="InterPro" id="IPR000719">
    <property type="entry name" value="Prot_kinase_dom"/>
</dbReference>
<dbReference type="PROSITE" id="PS51698">
    <property type="entry name" value="U_BOX"/>
    <property type="match status" value="1"/>
</dbReference>
<evidence type="ECO:0000313" key="6">
    <source>
        <dbReference type="EMBL" id="KAK9810266.1"/>
    </source>
</evidence>
<feature type="repeat" description="ANK" evidence="2">
    <location>
        <begin position="105"/>
        <end position="137"/>
    </location>
</feature>
<dbReference type="AlphaFoldDB" id="A0AAW1PA56"/>
<evidence type="ECO:0000313" key="7">
    <source>
        <dbReference type="Proteomes" id="UP001489004"/>
    </source>
</evidence>
<accession>A0AAW1PA56</accession>
<dbReference type="GO" id="GO:0005524">
    <property type="term" value="F:ATP binding"/>
    <property type="evidence" value="ECO:0007669"/>
    <property type="project" value="InterPro"/>
</dbReference>
<dbReference type="SMART" id="SM00248">
    <property type="entry name" value="ANK"/>
    <property type="match status" value="5"/>
</dbReference>
<feature type="compositionally biased region" description="Low complexity" evidence="3">
    <location>
        <begin position="39"/>
        <end position="49"/>
    </location>
</feature>
<proteinExistence type="predicted"/>
<dbReference type="Gene3D" id="1.25.40.20">
    <property type="entry name" value="Ankyrin repeat-containing domain"/>
    <property type="match status" value="2"/>
</dbReference>
<feature type="domain" description="U-box" evidence="5">
    <location>
        <begin position="721"/>
        <end position="795"/>
    </location>
</feature>
<feature type="repeat" description="ANK" evidence="2">
    <location>
        <begin position="72"/>
        <end position="104"/>
    </location>
</feature>
<dbReference type="PANTHER" id="PTHR45647:SF139">
    <property type="entry name" value="OS02G0152300 PROTEIN"/>
    <property type="match status" value="1"/>
</dbReference>
<feature type="region of interest" description="Disordered" evidence="3">
    <location>
        <begin position="295"/>
        <end position="351"/>
    </location>
</feature>
<protein>
    <recommendedName>
        <fullName evidence="8">Serine/threonine-protein kinase</fullName>
    </recommendedName>
</protein>
<evidence type="ECO:0000256" key="1">
    <source>
        <dbReference type="ARBA" id="ARBA00022786"/>
    </source>
</evidence>
<evidence type="ECO:0008006" key="8">
    <source>
        <dbReference type="Google" id="ProtNLM"/>
    </source>
</evidence>
<dbReference type="SMART" id="SM00504">
    <property type="entry name" value="Ubox"/>
    <property type="match status" value="1"/>
</dbReference>
<feature type="domain" description="Protein kinase" evidence="4">
    <location>
        <begin position="424"/>
        <end position="688"/>
    </location>
</feature>
<dbReference type="SUPFAM" id="SSF57850">
    <property type="entry name" value="RING/U-box"/>
    <property type="match status" value="1"/>
</dbReference>
<dbReference type="Pfam" id="PF07714">
    <property type="entry name" value="PK_Tyr_Ser-Thr"/>
    <property type="match status" value="1"/>
</dbReference>
<keyword evidence="7" id="KW-1185">Reference proteome</keyword>
<name>A0AAW1PA56_9CHLO</name>
<evidence type="ECO:0000256" key="2">
    <source>
        <dbReference type="PROSITE-ProRule" id="PRU00023"/>
    </source>
</evidence>
<dbReference type="InterPro" id="IPR003613">
    <property type="entry name" value="Ubox_domain"/>
</dbReference>
<dbReference type="PROSITE" id="PS50011">
    <property type="entry name" value="PROTEIN_KINASE_DOM"/>
    <property type="match status" value="1"/>
</dbReference>
<dbReference type="InterPro" id="IPR036770">
    <property type="entry name" value="Ankyrin_rpt-contain_sf"/>
</dbReference>
<feature type="compositionally biased region" description="Basic and acidic residues" evidence="3">
    <location>
        <begin position="312"/>
        <end position="322"/>
    </location>
</feature>
<dbReference type="EMBL" id="JALJOR010000010">
    <property type="protein sequence ID" value="KAK9810266.1"/>
    <property type="molecule type" value="Genomic_DNA"/>
</dbReference>
<feature type="region of interest" description="Disordered" evidence="3">
    <location>
        <begin position="244"/>
        <end position="279"/>
    </location>
</feature>
<dbReference type="GO" id="GO:0004842">
    <property type="term" value="F:ubiquitin-protein transferase activity"/>
    <property type="evidence" value="ECO:0007669"/>
    <property type="project" value="InterPro"/>
</dbReference>
<comment type="caution">
    <text evidence="6">The sequence shown here is derived from an EMBL/GenBank/DDBJ whole genome shotgun (WGS) entry which is preliminary data.</text>
</comment>
<dbReference type="CDD" id="cd16655">
    <property type="entry name" value="RING-Ubox_WDSUB1-like"/>
    <property type="match status" value="1"/>
</dbReference>
<dbReference type="PROSITE" id="PS50088">
    <property type="entry name" value="ANK_REPEAT"/>
    <property type="match status" value="4"/>
</dbReference>
<dbReference type="Proteomes" id="UP001489004">
    <property type="component" value="Unassembled WGS sequence"/>
</dbReference>
<dbReference type="InterPro" id="IPR001245">
    <property type="entry name" value="Ser-Thr/Tyr_kinase_cat_dom"/>
</dbReference>
<dbReference type="Gene3D" id="1.10.510.10">
    <property type="entry name" value="Transferase(Phosphotransferase) domain 1"/>
    <property type="match status" value="1"/>
</dbReference>
<sequence>MIRSSSGPAKEAAAEALFNLAFDSDARSRRTMDPSGRVSLSALQQSRSASARREAAEELLQRGASHSVTDKARRTPLHMAALGGSEAVAKLLIDAGASLDARDSNNLTALHKAVTQSHEAMAQLLLQRGADVIAELSDGTTPVMLAAWKGQVALVDMLVQHGANLQAVNVDGQSVLHEAAAAGHEGVVQLLLSYGMDPSLRDKDGSTAAELATKGGHEAVANLISQSHASMATQAAPAMPALAEYAQGGPPRWPPAPAADGERPMEHPETASAPPLPGFGDAVRYPELFGSAAAAAPGQAGGNVPRLSSRRSRTESRGKDDGACESDDSDDYEDAPRGVVGARQRVHQDRSFEADKEQLAARLIALEQDIDKQNGWGNEIAALKRQLEALQLQSAAGTSPPNQIAFPQCQTYSYAEVYQATAGFSEANRLGTGGLGIVYRGSLAHTPVAVKILDPQGLEGAARFAAEVEVLSRMRHPHILLLLGACPESGCLVYELMQNGSVEDALRGRRPHGSSCAVRLDWSTRTRIACEMATALLFLHTARPQVLHRNFKPANILLDRNMTSKLGDVGLARLAPDQVSGTGQTIACPAFLDPECSNGRAYTPASDVYALGITLLQLLTGREPEGIVGFVAAAAQRKMLQDVVDPCAGGWPLEDATAVAQLALRCTQPQPQDRPDLGEEVLAELSRLAGRAEAISSRSPLSTAHARLDRSYSRAGSTSDAPPAMFLCPITQDIMADPCVAADGYTYEREAIQQWFAAGHLTSPMTNLILPHAELTPNHALRSAALEWQEAHRKGLSHQKTTSIMQGSQRNSKLP</sequence>
<feature type="compositionally biased region" description="Polar residues" evidence="3">
    <location>
        <begin position="798"/>
        <end position="815"/>
    </location>
</feature>
<feature type="repeat" description="ANK" evidence="2">
    <location>
        <begin position="171"/>
        <end position="203"/>
    </location>
</feature>
<keyword evidence="1" id="KW-0833">Ubl conjugation pathway</keyword>
<dbReference type="InterPro" id="IPR011009">
    <property type="entry name" value="Kinase-like_dom_sf"/>
</dbReference>
<keyword evidence="2" id="KW-0040">ANK repeat</keyword>
<dbReference type="InterPro" id="IPR002110">
    <property type="entry name" value="Ankyrin_rpt"/>
</dbReference>
<feature type="compositionally biased region" description="Acidic residues" evidence="3">
    <location>
        <begin position="323"/>
        <end position="333"/>
    </location>
</feature>
<dbReference type="InterPro" id="IPR013083">
    <property type="entry name" value="Znf_RING/FYVE/PHD"/>
</dbReference>
<dbReference type="PROSITE" id="PS50297">
    <property type="entry name" value="ANK_REP_REGION"/>
    <property type="match status" value="4"/>
</dbReference>
<dbReference type="Gene3D" id="3.30.200.20">
    <property type="entry name" value="Phosphorylase Kinase, domain 1"/>
    <property type="match status" value="1"/>
</dbReference>
<evidence type="ECO:0000259" key="4">
    <source>
        <dbReference type="PROSITE" id="PS50011"/>
    </source>
</evidence>
<dbReference type="Gene3D" id="3.30.40.10">
    <property type="entry name" value="Zinc/RING finger domain, C3HC4 (zinc finger)"/>
    <property type="match status" value="1"/>
</dbReference>
<gene>
    <name evidence="6" type="ORF">WJX72_007655</name>
</gene>
<organism evidence="6 7">
    <name type="scientific">[Myrmecia] bisecta</name>
    <dbReference type="NCBI Taxonomy" id="41462"/>
    <lineage>
        <taxon>Eukaryota</taxon>
        <taxon>Viridiplantae</taxon>
        <taxon>Chlorophyta</taxon>
        <taxon>core chlorophytes</taxon>
        <taxon>Trebouxiophyceae</taxon>
        <taxon>Trebouxiales</taxon>
        <taxon>Trebouxiaceae</taxon>
        <taxon>Myrmecia</taxon>
    </lineage>
</organism>
<feature type="region of interest" description="Disordered" evidence="3">
    <location>
        <begin position="28"/>
        <end position="52"/>
    </location>
</feature>
<dbReference type="GO" id="GO:0004672">
    <property type="term" value="F:protein kinase activity"/>
    <property type="evidence" value="ECO:0007669"/>
    <property type="project" value="InterPro"/>
</dbReference>